<name>A0A520LPH2_9GAMM</name>
<dbReference type="Gene3D" id="3.40.50.150">
    <property type="entry name" value="Vaccinia Virus protein VP39"/>
    <property type="match status" value="1"/>
</dbReference>
<reference evidence="1 2" key="1">
    <citation type="submission" date="2019-02" db="EMBL/GenBank/DDBJ databases">
        <title>Prokaryotic population dynamics and viral predation in marine succession experiment using metagenomics: the confinement effect.</title>
        <authorList>
            <person name="Haro-Moreno J.M."/>
            <person name="Rodriguez-Valera F."/>
            <person name="Lopez-Perez M."/>
        </authorList>
    </citation>
    <scope>NUCLEOTIDE SEQUENCE [LARGE SCALE GENOMIC DNA]</scope>
    <source>
        <strain evidence="1">MED-G169</strain>
    </source>
</reference>
<proteinExistence type="predicted"/>
<sequence>MIDNQVLFSWINDESTVLDLGCGDGEILKTLINKNKITGYGFEIDPHHIEKCISKGINVIEYDLNNGLQNIKSKSFDFIVMSQTLQTLNAPHTMLNEMLRIGEKCIVTFPNFGYWRTRFSLLISGRMPVTKQLRYQWYDTPNIHLFTYKDFELLCEEQNINILKKEFVGSSFSAPFRRISANLFAQTAVYLLSSK</sequence>
<accession>A0A520LPH2</accession>
<comment type="caution">
    <text evidence="1">The sequence shown here is derived from an EMBL/GenBank/DDBJ whole genome shotgun (WGS) entry which is preliminary data.</text>
</comment>
<dbReference type="InterPro" id="IPR029063">
    <property type="entry name" value="SAM-dependent_MTases_sf"/>
</dbReference>
<evidence type="ECO:0000313" key="2">
    <source>
        <dbReference type="Proteomes" id="UP000318148"/>
    </source>
</evidence>
<dbReference type="EMBL" id="SHBO01000001">
    <property type="protein sequence ID" value="RZO08884.1"/>
    <property type="molecule type" value="Genomic_DNA"/>
</dbReference>
<dbReference type="Proteomes" id="UP000318148">
    <property type="component" value="Unassembled WGS sequence"/>
</dbReference>
<dbReference type="SUPFAM" id="SSF53335">
    <property type="entry name" value="S-adenosyl-L-methionine-dependent methyltransferases"/>
    <property type="match status" value="1"/>
</dbReference>
<evidence type="ECO:0000313" key="1">
    <source>
        <dbReference type="EMBL" id="RZO08884.1"/>
    </source>
</evidence>
<dbReference type="CDD" id="cd02440">
    <property type="entry name" value="AdoMet_MTases"/>
    <property type="match status" value="1"/>
</dbReference>
<gene>
    <name evidence="1" type="primary">metW</name>
    <name evidence="1" type="ORF">EVB02_00085</name>
</gene>
<dbReference type="InterPro" id="IPR010743">
    <property type="entry name" value="Methionine_synth_MetW"/>
</dbReference>
<protein>
    <submittedName>
        <fullName evidence="1">Methionine biosynthesis protein MetW</fullName>
    </submittedName>
</protein>
<dbReference type="NCBIfam" id="TIGR02081">
    <property type="entry name" value="metW"/>
    <property type="match status" value="1"/>
</dbReference>
<dbReference type="Pfam" id="PF07021">
    <property type="entry name" value="MetW"/>
    <property type="match status" value="1"/>
</dbReference>
<organism evidence="1 2">
    <name type="scientific">SAR92 clade bacterium</name>
    <dbReference type="NCBI Taxonomy" id="2315479"/>
    <lineage>
        <taxon>Bacteria</taxon>
        <taxon>Pseudomonadati</taxon>
        <taxon>Pseudomonadota</taxon>
        <taxon>Gammaproteobacteria</taxon>
        <taxon>Cellvibrionales</taxon>
        <taxon>Porticoccaceae</taxon>
        <taxon>SAR92 clade</taxon>
    </lineage>
</organism>
<dbReference type="AlphaFoldDB" id="A0A520LPH2"/>